<evidence type="ECO:0000313" key="2">
    <source>
        <dbReference type="Proteomes" id="UP001230649"/>
    </source>
</evidence>
<name>A0ACC2VMP2_9TREE</name>
<keyword evidence="2" id="KW-1185">Reference proteome</keyword>
<sequence>MKVSQAEMDDLTADLAGTPIGEADPGWNSKMNYERGVQGLCTSSKVRSAPRLQIDKKKQAAIPTGKENKTATTPIVKVEEKMRAVDEIERTSEVRFSAGVDHPIWSDLVGKQSGDSKRVKKQPR</sequence>
<comment type="caution">
    <text evidence="1">The sequence shown here is derived from an EMBL/GenBank/DDBJ whole genome shotgun (WGS) entry which is preliminary data.</text>
</comment>
<protein>
    <submittedName>
        <fullName evidence="1">Uncharacterized protein</fullName>
    </submittedName>
</protein>
<dbReference type="EMBL" id="JASBWS010000076">
    <property type="protein sequence ID" value="KAJ9100353.1"/>
    <property type="molecule type" value="Genomic_DNA"/>
</dbReference>
<evidence type="ECO:0000313" key="1">
    <source>
        <dbReference type="EMBL" id="KAJ9100353.1"/>
    </source>
</evidence>
<proteinExistence type="predicted"/>
<organism evidence="1 2">
    <name type="scientific">Naganishia adeliensis</name>
    <dbReference type="NCBI Taxonomy" id="92952"/>
    <lineage>
        <taxon>Eukaryota</taxon>
        <taxon>Fungi</taxon>
        <taxon>Dikarya</taxon>
        <taxon>Basidiomycota</taxon>
        <taxon>Agaricomycotina</taxon>
        <taxon>Tremellomycetes</taxon>
        <taxon>Filobasidiales</taxon>
        <taxon>Filobasidiaceae</taxon>
        <taxon>Naganishia</taxon>
    </lineage>
</organism>
<reference evidence="1" key="1">
    <citation type="submission" date="2023-04" db="EMBL/GenBank/DDBJ databases">
        <title>Draft Genome sequencing of Naganishia species isolated from polar environments using Oxford Nanopore Technology.</title>
        <authorList>
            <person name="Leo P."/>
            <person name="Venkateswaran K."/>
        </authorList>
    </citation>
    <scope>NUCLEOTIDE SEQUENCE</scope>
    <source>
        <strain evidence="1">MNA-CCFEE 5262</strain>
    </source>
</reference>
<accession>A0ACC2VMP2</accession>
<gene>
    <name evidence="1" type="ORF">QFC20_005486</name>
</gene>
<dbReference type="Proteomes" id="UP001230649">
    <property type="component" value="Unassembled WGS sequence"/>
</dbReference>